<evidence type="ECO:0000313" key="2">
    <source>
        <dbReference type="EMBL" id="MFC3514302.1"/>
    </source>
</evidence>
<keyword evidence="3" id="KW-1185">Reference proteome</keyword>
<comment type="caution">
    <text evidence="2">The sequence shown here is derived from an EMBL/GenBank/DDBJ whole genome shotgun (WGS) entry which is preliminary data.</text>
</comment>
<dbReference type="RefSeq" id="WP_377872233.1">
    <property type="nucleotide sequence ID" value="NZ_JBHMAY010000037.1"/>
</dbReference>
<proteinExistence type="predicted"/>
<feature type="transmembrane region" description="Helical" evidence="1">
    <location>
        <begin position="134"/>
        <end position="154"/>
    </location>
</feature>
<reference evidence="3" key="1">
    <citation type="journal article" date="2019" name="Int. J. Syst. Evol. Microbiol.">
        <title>The Global Catalogue of Microorganisms (GCM) 10K type strain sequencing project: providing services to taxonomists for standard genome sequencing and annotation.</title>
        <authorList>
            <consortium name="The Broad Institute Genomics Platform"/>
            <consortium name="The Broad Institute Genome Sequencing Center for Infectious Disease"/>
            <person name="Wu L."/>
            <person name="Ma J."/>
        </authorList>
    </citation>
    <scope>NUCLEOTIDE SEQUENCE [LARGE SCALE GENOMIC DNA]</scope>
    <source>
        <strain evidence="3">CGMCC 4.7682</strain>
    </source>
</reference>
<evidence type="ECO:0000256" key="1">
    <source>
        <dbReference type="SAM" id="Phobius"/>
    </source>
</evidence>
<keyword evidence="1" id="KW-0472">Membrane</keyword>
<name>A0ABV7QLW2_9PSEU</name>
<feature type="transmembrane region" description="Helical" evidence="1">
    <location>
        <begin position="64"/>
        <end position="83"/>
    </location>
</feature>
<feature type="transmembrane region" description="Helical" evidence="1">
    <location>
        <begin position="166"/>
        <end position="185"/>
    </location>
</feature>
<dbReference type="Proteomes" id="UP001595764">
    <property type="component" value="Unassembled WGS sequence"/>
</dbReference>
<evidence type="ECO:0000313" key="3">
    <source>
        <dbReference type="Proteomes" id="UP001595764"/>
    </source>
</evidence>
<keyword evidence="1" id="KW-0812">Transmembrane</keyword>
<sequence>MSWAARLVRLYPASLRSRWGAGLEDEARAAGWRRLPNLVVGALDMWVHPVVWPADSAAQRRSRASALVFATGLCGWLLGHIAVEDSLLPENVVHSWAANISDVLVLAGLVLVVPLPRLSVRAMLRLVAQALRRLAVPVVIGGAVYVAANLSTALSPGLRITLLAGWWLALVLGSVQVCTVVAGLDPEDVVAPEPGRLWWGIGMVAAALAVGGGVVLWSTVVDGVTGLLPAVLGGALLVLTVLCGWTLRDLYTLSAD</sequence>
<organism evidence="2 3">
    <name type="scientific">Amycolatopsis halotolerans</name>
    <dbReference type="NCBI Taxonomy" id="330083"/>
    <lineage>
        <taxon>Bacteria</taxon>
        <taxon>Bacillati</taxon>
        <taxon>Actinomycetota</taxon>
        <taxon>Actinomycetes</taxon>
        <taxon>Pseudonocardiales</taxon>
        <taxon>Pseudonocardiaceae</taxon>
        <taxon>Amycolatopsis</taxon>
    </lineage>
</organism>
<dbReference type="EMBL" id="JBHRWI010000039">
    <property type="protein sequence ID" value="MFC3514302.1"/>
    <property type="molecule type" value="Genomic_DNA"/>
</dbReference>
<accession>A0ABV7QLW2</accession>
<protein>
    <submittedName>
        <fullName evidence="2">Uncharacterized protein</fullName>
    </submittedName>
</protein>
<keyword evidence="1" id="KW-1133">Transmembrane helix</keyword>
<gene>
    <name evidence="2" type="ORF">ACFORO_29325</name>
</gene>
<feature type="transmembrane region" description="Helical" evidence="1">
    <location>
        <begin position="95"/>
        <end position="113"/>
    </location>
</feature>
<feature type="transmembrane region" description="Helical" evidence="1">
    <location>
        <begin position="226"/>
        <end position="247"/>
    </location>
</feature>
<feature type="transmembrane region" description="Helical" evidence="1">
    <location>
        <begin position="197"/>
        <end position="220"/>
    </location>
</feature>